<sequence length="852" mass="97162">MDKILSYLPYNYLICFHADESRNIQITGNSNRTINMRTLLHIIDPDINDDESLFNYSVFIKYFKLLSKTEALSENEEALLASIRDLFKRIKENLSEAKGILLDTVQILFVMPLDWTEEHYKSKLRGFFLDVNWIKPEDNESKLIMIPFIRVLAECFQQNPPFQQMRRLSRERTSVLFSVQPANEEDEQTVNEGGLVKFSYTFFKMQSAPEMIAVSKTLASSDFWLVPSVVRSDSIQLENLRNVMYNAVKNILARIRGEDSTWGLESNAAKKDDPAWVIVCNLGNSFRFKRNTTITVGALKDIDFQKHQLQDLESWSFGQLIATILKEANVKQYFEQVCNFYKKATETYAVARDTPDGIQHILLYNSYRFRLFGDFSRQDFSDWIIDALIEENIIQPGNEFLDASSHSAEVGFQQPYKMMQIANAILPPVIVNDEEQNKPAFLAHEHKDSLITPNSFYVQANVAETQIDFLLNKEVSSSANAAELFTVQERSIAVEDIVTSITHSLWNHYQSMLDLQEQQHCLFKRCQDHETMPLLSSNYVEFKRNAEKVIDCWFATNDAFPRERLDSYSLILVDQQCSCALKLSQRLLLEVGLKPAVGNLATTITSALFSNDFFGRYQLSTLIVVTSLKAIVNTLLSCAIDRLLKQALEGFLRVHHNRLLLLYQGKRVANNVLRYLGRGDYLQVSSMTFTFKLVFRFDKASVVAGMLEGGVCKRILTTPYKDDRVYGSAVMSTYTGLTKGGRLPLAGLHFTFLVKGCLEVDIDVFAADHFEGSTARYQLGSMWLGVGIEQAQFSLFSISILPEHYSSTLKFATSVPCSNNLEKGDAIRNDIEKGESISVIERLNLKKQLYNI</sequence>
<gene>
    <name evidence="1" type="ORF">FB192DRAFT_1045286</name>
</gene>
<name>A0A8H4B5R9_MUCCL</name>
<proteinExistence type="predicted"/>
<comment type="caution">
    <text evidence="1">The sequence shown here is derived from an EMBL/GenBank/DDBJ whole genome shotgun (WGS) entry which is preliminary data.</text>
</comment>
<protein>
    <submittedName>
        <fullName evidence="1">Uncharacterized protein</fullName>
    </submittedName>
</protein>
<dbReference type="AlphaFoldDB" id="A0A8H4B5R9"/>
<reference evidence="1 2" key="1">
    <citation type="submission" date="2019-09" db="EMBL/GenBank/DDBJ databases">
        <authorList>
            <consortium name="DOE Joint Genome Institute"/>
            <person name="Mondo S.J."/>
            <person name="Navarro-Mendoza M.I."/>
            <person name="Perez-Arques C."/>
            <person name="Panchal S."/>
            <person name="Nicolas F.E."/>
            <person name="Ganguly P."/>
            <person name="Pangilinan J."/>
            <person name="Grigoriev I."/>
            <person name="Heitman J."/>
            <person name="Sanya K."/>
            <person name="Garre V."/>
        </authorList>
    </citation>
    <scope>NUCLEOTIDE SEQUENCE [LARGE SCALE GENOMIC DNA]</scope>
    <source>
        <strain evidence="1 2">MU402</strain>
    </source>
</reference>
<dbReference type="EMBL" id="JAAECE010000015">
    <property type="protein sequence ID" value="KAF1796032.1"/>
    <property type="molecule type" value="Genomic_DNA"/>
</dbReference>
<evidence type="ECO:0000313" key="1">
    <source>
        <dbReference type="EMBL" id="KAF1796032.1"/>
    </source>
</evidence>
<organism evidence="1 2">
    <name type="scientific">Mucor circinelloides f. lusitanicus</name>
    <name type="common">Mucor racemosus var. lusitanicus</name>
    <dbReference type="NCBI Taxonomy" id="29924"/>
    <lineage>
        <taxon>Eukaryota</taxon>
        <taxon>Fungi</taxon>
        <taxon>Fungi incertae sedis</taxon>
        <taxon>Mucoromycota</taxon>
        <taxon>Mucoromycotina</taxon>
        <taxon>Mucoromycetes</taxon>
        <taxon>Mucorales</taxon>
        <taxon>Mucorineae</taxon>
        <taxon>Mucoraceae</taxon>
        <taxon>Mucor</taxon>
    </lineage>
</organism>
<accession>A0A8H4B5R9</accession>
<dbReference type="Proteomes" id="UP000469890">
    <property type="component" value="Unassembled WGS sequence"/>
</dbReference>
<evidence type="ECO:0000313" key="2">
    <source>
        <dbReference type="Proteomes" id="UP000469890"/>
    </source>
</evidence>